<dbReference type="InterPro" id="IPR007016">
    <property type="entry name" value="O-antigen_ligase-rel_domated"/>
</dbReference>
<proteinExistence type="predicted"/>
<feature type="transmembrane region" description="Helical" evidence="5">
    <location>
        <begin position="87"/>
        <end position="105"/>
    </location>
</feature>
<keyword evidence="2 5" id="KW-0812">Transmembrane</keyword>
<evidence type="ECO:0000256" key="3">
    <source>
        <dbReference type="ARBA" id="ARBA00022989"/>
    </source>
</evidence>
<accession>A0AAW9DTF7</accession>
<organism evidence="7 8">
    <name type="scientific">Acidiphilium acidophilum</name>
    <name type="common">Thiobacillus acidophilus</name>
    <dbReference type="NCBI Taxonomy" id="76588"/>
    <lineage>
        <taxon>Bacteria</taxon>
        <taxon>Pseudomonadati</taxon>
        <taxon>Pseudomonadota</taxon>
        <taxon>Alphaproteobacteria</taxon>
        <taxon>Acetobacterales</taxon>
        <taxon>Acidocellaceae</taxon>
        <taxon>Acidiphilium</taxon>
    </lineage>
</organism>
<evidence type="ECO:0000259" key="6">
    <source>
        <dbReference type="Pfam" id="PF04932"/>
    </source>
</evidence>
<dbReference type="PANTHER" id="PTHR37422:SF13">
    <property type="entry name" value="LIPOPOLYSACCHARIDE BIOSYNTHESIS PROTEIN PA4999-RELATED"/>
    <property type="match status" value="1"/>
</dbReference>
<gene>
    <name evidence="7" type="ORF">SIL87_13705</name>
</gene>
<dbReference type="GO" id="GO:0016874">
    <property type="term" value="F:ligase activity"/>
    <property type="evidence" value="ECO:0007669"/>
    <property type="project" value="UniProtKB-KW"/>
</dbReference>
<evidence type="ECO:0000313" key="7">
    <source>
        <dbReference type="EMBL" id="MDX5931819.1"/>
    </source>
</evidence>
<dbReference type="Proteomes" id="UP001279553">
    <property type="component" value="Unassembled WGS sequence"/>
</dbReference>
<evidence type="ECO:0000313" key="8">
    <source>
        <dbReference type="Proteomes" id="UP001279553"/>
    </source>
</evidence>
<keyword evidence="4 5" id="KW-0472">Membrane</keyword>
<feature type="domain" description="O-antigen ligase-related" evidence="6">
    <location>
        <begin position="193"/>
        <end position="348"/>
    </location>
</feature>
<reference evidence="7 8" key="1">
    <citation type="submission" date="2023-11" db="EMBL/GenBank/DDBJ databases">
        <title>MicrobeMod: A computational toolkit for identifying prokaryotic methylation and restriction-modification with nanopore sequencing.</title>
        <authorList>
            <person name="Crits-Christoph A."/>
            <person name="Kang S.C."/>
            <person name="Lee H."/>
            <person name="Ostrov N."/>
        </authorList>
    </citation>
    <scope>NUCLEOTIDE SEQUENCE [LARGE SCALE GENOMIC DNA]</scope>
    <source>
        <strain evidence="7 8">DSMZ 700</strain>
    </source>
</reference>
<keyword evidence="7" id="KW-0436">Ligase</keyword>
<feature type="transmembrane region" description="Helical" evidence="5">
    <location>
        <begin position="52"/>
        <end position="75"/>
    </location>
</feature>
<feature type="transmembrane region" description="Helical" evidence="5">
    <location>
        <begin position="389"/>
        <end position="407"/>
    </location>
</feature>
<dbReference type="AlphaFoldDB" id="A0AAW9DTF7"/>
<comment type="caution">
    <text evidence="7">The sequence shown here is derived from an EMBL/GenBank/DDBJ whole genome shotgun (WGS) entry which is preliminary data.</text>
</comment>
<dbReference type="GO" id="GO:0016020">
    <property type="term" value="C:membrane"/>
    <property type="evidence" value="ECO:0007669"/>
    <property type="project" value="UniProtKB-SubCell"/>
</dbReference>
<keyword evidence="3 5" id="KW-1133">Transmembrane helix</keyword>
<dbReference type="InterPro" id="IPR051533">
    <property type="entry name" value="WaaL-like"/>
</dbReference>
<comment type="subcellular location">
    <subcellularLocation>
        <location evidence="1">Membrane</location>
        <topology evidence="1">Multi-pass membrane protein</topology>
    </subcellularLocation>
</comment>
<name>A0AAW9DTF7_ACIAO</name>
<keyword evidence="8" id="KW-1185">Reference proteome</keyword>
<feature type="transmembrane region" description="Helical" evidence="5">
    <location>
        <begin position="232"/>
        <end position="249"/>
    </location>
</feature>
<evidence type="ECO:0000256" key="5">
    <source>
        <dbReference type="SAM" id="Phobius"/>
    </source>
</evidence>
<feature type="transmembrane region" description="Helical" evidence="5">
    <location>
        <begin position="339"/>
        <end position="359"/>
    </location>
</feature>
<sequence length="437" mass="47213">MLAKRLALAAALILPICLLYARAGAEFAIAIIDIAFLVTSARTRNWAWARQPWFLIALAWWAAEMICSLPIPALGLGPGGWKSFAQAAVLIRLLLLPAALAGFVLDSPRNRWWFWLVIAASEAWILLECWQQETFGVNIFGDHRWADGSLTGPFWAPRAGPPYTHLLFLTALPIVAALIARRGTVPKLAAAALAIIGFATALIIGQRMPFLLAGLGLAVTALAFRPVRLPAIALGILVILAIPALKIVSPPSFDKLVGETSIQIRHFAKSPYGELYTRATVMIEHSPWHGYGFNGFLYFCPEPKFDAGLPAMGIGPTNLARGACNIHPHNFYLQAAIDAGLGGLVLFAALNLAWLLTLARGMLRQPMKLGAFIGVLTYAWPLASTDNFAVLPMAGWLFVMLGLGLAFDPARLQSGPPEPQSLYQHPNQALILTGAPP</sequence>
<evidence type="ECO:0000256" key="1">
    <source>
        <dbReference type="ARBA" id="ARBA00004141"/>
    </source>
</evidence>
<feature type="transmembrane region" description="Helical" evidence="5">
    <location>
        <begin position="163"/>
        <end position="180"/>
    </location>
</feature>
<protein>
    <submittedName>
        <fullName evidence="7">O-antigen ligase family protein</fullName>
    </submittedName>
</protein>
<feature type="transmembrane region" description="Helical" evidence="5">
    <location>
        <begin position="187"/>
        <end position="204"/>
    </location>
</feature>
<dbReference type="PANTHER" id="PTHR37422">
    <property type="entry name" value="TEICHURONIC ACID BIOSYNTHESIS PROTEIN TUAE"/>
    <property type="match status" value="1"/>
</dbReference>
<evidence type="ECO:0000256" key="2">
    <source>
        <dbReference type="ARBA" id="ARBA00022692"/>
    </source>
</evidence>
<dbReference type="EMBL" id="JAWXYB010000018">
    <property type="protein sequence ID" value="MDX5931819.1"/>
    <property type="molecule type" value="Genomic_DNA"/>
</dbReference>
<dbReference type="Pfam" id="PF04932">
    <property type="entry name" value="Wzy_C"/>
    <property type="match status" value="1"/>
</dbReference>
<evidence type="ECO:0000256" key="4">
    <source>
        <dbReference type="ARBA" id="ARBA00023136"/>
    </source>
</evidence>
<dbReference type="RefSeq" id="WP_319614702.1">
    <property type="nucleotide sequence ID" value="NZ_JAWXYB010000018.1"/>
</dbReference>